<dbReference type="Proteomes" id="UP000000442">
    <property type="component" value="Chromosome"/>
</dbReference>
<evidence type="ECO:0000313" key="8">
    <source>
        <dbReference type="Proteomes" id="UP000000442"/>
    </source>
</evidence>
<reference evidence="7 8" key="1">
    <citation type="journal article" date="2009" name="Environ. Microbiol.">
        <title>Genome sequence of Desulfobacterium autotrophicum HRM2, a marine sulfate reducer oxidizing organic carbon completely to carbon dioxide.</title>
        <authorList>
            <person name="Strittmatter A.W."/>
            <person name="Liesegang H."/>
            <person name="Rabus R."/>
            <person name="Decker I."/>
            <person name="Amann J."/>
            <person name="Andres S."/>
            <person name="Henne A."/>
            <person name="Fricke W.F."/>
            <person name="Martinez-Arias R."/>
            <person name="Bartels D."/>
            <person name="Goesmann A."/>
            <person name="Krause L."/>
            <person name="Puehler A."/>
            <person name="Klenk H.P."/>
            <person name="Richter M."/>
            <person name="Schuler M."/>
            <person name="Gloeckner F.O."/>
            <person name="Meyerdierks A."/>
            <person name="Gottschalk G."/>
            <person name="Amann R."/>
        </authorList>
    </citation>
    <scope>NUCLEOTIDE SEQUENCE [LARGE SCALE GENOMIC DNA]</scope>
    <source>
        <strain evidence="8">ATCC 43914 / DSM 3382 / HRM2</strain>
    </source>
</reference>
<keyword evidence="5 6" id="KW-0472">Membrane</keyword>
<evidence type="ECO:0000256" key="6">
    <source>
        <dbReference type="SAM" id="Phobius"/>
    </source>
</evidence>
<feature type="transmembrane region" description="Helical" evidence="6">
    <location>
        <begin position="34"/>
        <end position="52"/>
    </location>
</feature>
<evidence type="ECO:0000256" key="5">
    <source>
        <dbReference type="ARBA" id="ARBA00023136"/>
    </source>
</evidence>
<comment type="subcellular location">
    <subcellularLocation>
        <location evidence="1">Cell membrane</location>
        <topology evidence="1">Multi-pass membrane protein</topology>
    </subcellularLocation>
</comment>
<keyword evidence="8" id="KW-1185">Reference proteome</keyword>
<name>C0QB88_DESAH</name>
<sequence length="134" mass="14900">MNIQQRMILFISKSNWYIFCVVSLLAFINTPRHFALGIFCGGLIVTLNFQALQHTIRRAFKNSSQVVAAGRSIIHGVIIKYYLRFILSGVMLFLLISKNIVDPLGLIAGLSVVVASFFAATALELTRLIIKEAV</sequence>
<evidence type="ECO:0000256" key="2">
    <source>
        <dbReference type="ARBA" id="ARBA00022475"/>
    </source>
</evidence>
<evidence type="ECO:0000256" key="4">
    <source>
        <dbReference type="ARBA" id="ARBA00022989"/>
    </source>
</evidence>
<protein>
    <recommendedName>
        <fullName evidence="9">ATP synthase subunit I</fullName>
    </recommendedName>
</protein>
<dbReference type="HOGENOM" id="CLU_157123_0_0_7"/>
<dbReference type="KEGG" id="dat:HRM2_17830"/>
<dbReference type="AlphaFoldDB" id="C0QB88"/>
<evidence type="ECO:0000313" key="7">
    <source>
        <dbReference type="EMBL" id="ACN14887.1"/>
    </source>
</evidence>
<feature type="transmembrane region" description="Helical" evidence="6">
    <location>
        <begin position="81"/>
        <end position="101"/>
    </location>
</feature>
<dbReference type="GO" id="GO:0005886">
    <property type="term" value="C:plasma membrane"/>
    <property type="evidence" value="ECO:0007669"/>
    <property type="project" value="UniProtKB-SubCell"/>
</dbReference>
<feature type="transmembrane region" description="Helical" evidence="6">
    <location>
        <begin position="107"/>
        <end position="130"/>
    </location>
</feature>
<evidence type="ECO:0000256" key="1">
    <source>
        <dbReference type="ARBA" id="ARBA00004651"/>
    </source>
</evidence>
<dbReference type="STRING" id="177437.HRM2_17830"/>
<proteinExistence type="predicted"/>
<dbReference type="Pfam" id="PF03899">
    <property type="entry name" value="ATP-synt_I"/>
    <property type="match status" value="1"/>
</dbReference>
<dbReference type="eggNOG" id="ENOG5032U2S">
    <property type="taxonomic scope" value="Bacteria"/>
</dbReference>
<organism evidence="7 8">
    <name type="scientific">Desulforapulum autotrophicum (strain ATCC 43914 / DSM 3382 / VKM B-1955 / HRM2)</name>
    <name type="common">Desulfobacterium autotrophicum</name>
    <dbReference type="NCBI Taxonomy" id="177437"/>
    <lineage>
        <taxon>Bacteria</taxon>
        <taxon>Pseudomonadati</taxon>
        <taxon>Thermodesulfobacteriota</taxon>
        <taxon>Desulfobacteria</taxon>
        <taxon>Desulfobacterales</taxon>
        <taxon>Desulfobacteraceae</taxon>
        <taxon>Desulforapulum</taxon>
    </lineage>
</organism>
<gene>
    <name evidence="7" type="ordered locus">HRM2_17830</name>
</gene>
<keyword evidence="2" id="KW-1003">Cell membrane</keyword>
<feature type="transmembrane region" description="Helical" evidence="6">
    <location>
        <begin position="7"/>
        <end position="28"/>
    </location>
</feature>
<dbReference type="InterPro" id="IPR005598">
    <property type="entry name" value="ATP_synth_I"/>
</dbReference>
<accession>C0QB88</accession>
<evidence type="ECO:0008006" key="9">
    <source>
        <dbReference type="Google" id="ProtNLM"/>
    </source>
</evidence>
<keyword evidence="3 6" id="KW-0812">Transmembrane</keyword>
<dbReference type="OrthoDB" id="5420389at2"/>
<keyword evidence="4 6" id="KW-1133">Transmembrane helix</keyword>
<evidence type="ECO:0000256" key="3">
    <source>
        <dbReference type="ARBA" id="ARBA00022692"/>
    </source>
</evidence>
<dbReference type="EMBL" id="CP001087">
    <property type="protein sequence ID" value="ACN14887.1"/>
    <property type="molecule type" value="Genomic_DNA"/>
</dbReference>